<evidence type="ECO:0000313" key="4">
    <source>
        <dbReference type="Proteomes" id="UP000242219"/>
    </source>
</evidence>
<comment type="caution">
    <text evidence="3">The sequence shown here is derived from an EMBL/GenBank/DDBJ whole genome shotgun (WGS) entry which is preliminary data.</text>
</comment>
<gene>
    <name evidence="3" type="ORF">BIY37_09645</name>
</gene>
<evidence type="ECO:0000256" key="1">
    <source>
        <dbReference type="ARBA" id="ARBA00022603"/>
    </source>
</evidence>
<sequence length="378" mass="44165">MQSLKHLLIESIKEKGRITFAEFMQTALYHPEYGYYNSKREQVGKQGDYYTGPTVYRIFGELLARQLEEMWRLMEKEPFAVVEIGANKGWLCCDIIQYIMNAYPEFYNKFHYIIVESNPYAREKQRLLLESIEVADEKVSWHTYTEDGFSFDKIHGCFLSNEFVDALPVHRLKLENKVLKEIYVGYNGKKFCEIDDDVSLPALHCYLETNNINLDEGQVCEINLGAADWLKHVSEKLDKGFMITIDYGDTRDRLYHENMREGTLRCYHSHTVNRDYYERPGEQDITAHVDFSNLINAGRSVQLEETGFIQQAHFLIALGILERFQETKYNTDTTLKLKNLLHPEAMGEIFKVLIQHKNIKNPQLTGLRPLQSVIMSTR</sequence>
<reference evidence="3 4" key="1">
    <citation type="journal article" date="2016" name="Genome Announc.">
        <title>Draft Genome Sequence of the Anaerobic Ammonium-Oxidizing Bacterium 'Candidatus Brocadia sp. 40'.</title>
        <authorList>
            <person name="Ali M."/>
            <person name="Haroon M.F."/>
            <person name="Narita Y."/>
            <person name="Zhang L."/>
            <person name="Rangel Shaw D."/>
            <person name="Okabe S."/>
            <person name="Saikaly P.E."/>
        </authorList>
    </citation>
    <scope>NUCLEOTIDE SEQUENCE [LARGE SCALE GENOMIC DNA]</scope>
    <source>
        <strain evidence="3 4">40</strain>
    </source>
</reference>
<dbReference type="InterPro" id="IPR003788">
    <property type="entry name" value="NDUFAF7"/>
</dbReference>
<dbReference type="RefSeq" id="WP_070067615.1">
    <property type="nucleotide sequence ID" value="NZ_MJUW02000101.1"/>
</dbReference>
<protein>
    <recommendedName>
        <fullName evidence="5">SAM-dependent methyltransferase</fullName>
    </recommendedName>
</protein>
<dbReference type="GO" id="GO:0032259">
    <property type="term" value="P:methylation"/>
    <property type="evidence" value="ECO:0007669"/>
    <property type="project" value="UniProtKB-KW"/>
</dbReference>
<dbReference type="Pfam" id="PF02636">
    <property type="entry name" value="Methyltransf_28"/>
    <property type="match status" value="1"/>
</dbReference>
<evidence type="ECO:0000313" key="3">
    <source>
        <dbReference type="EMBL" id="OQD45169.1"/>
    </source>
</evidence>
<dbReference type="GO" id="GO:0035243">
    <property type="term" value="F:protein-arginine omega-N symmetric methyltransferase activity"/>
    <property type="evidence" value="ECO:0007669"/>
    <property type="project" value="TreeGrafter"/>
</dbReference>
<keyword evidence="1" id="KW-0489">Methyltransferase</keyword>
<dbReference type="Proteomes" id="UP000242219">
    <property type="component" value="Unassembled WGS sequence"/>
</dbReference>
<dbReference type="Gene3D" id="3.40.50.12710">
    <property type="match status" value="1"/>
</dbReference>
<name>A0A1V6LYG7_9BACT</name>
<dbReference type="PANTHER" id="PTHR12049">
    <property type="entry name" value="PROTEIN ARGININE METHYLTRANSFERASE NDUFAF7, MITOCHONDRIAL"/>
    <property type="match status" value="1"/>
</dbReference>
<keyword evidence="4" id="KW-1185">Reference proteome</keyword>
<dbReference type="InterPro" id="IPR029063">
    <property type="entry name" value="SAM-dependent_MTases_sf"/>
</dbReference>
<dbReference type="SUPFAM" id="SSF53335">
    <property type="entry name" value="S-adenosyl-L-methionine-dependent methyltransferases"/>
    <property type="match status" value="1"/>
</dbReference>
<accession>A0A1V6LYG7</accession>
<proteinExistence type="predicted"/>
<dbReference type="EMBL" id="MJUW02000101">
    <property type="protein sequence ID" value="OQD45169.1"/>
    <property type="molecule type" value="Genomic_DNA"/>
</dbReference>
<evidence type="ECO:0008006" key="5">
    <source>
        <dbReference type="Google" id="ProtNLM"/>
    </source>
</evidence>
<dbReference type="PANTHER" id="PTHR12049:SF7">
    <property type="entry name" value="PROTEIN ARGININE METHYLTRANSFERASE NDUFAF7, MITOCHONDRIAL"/>
    <property type="match status" value="1"/>
</dbReference>
<dbReference type="InterPro" id="IPR038375">
    <property type="entry name" value="NDUFAF7_sf"/>
</dbReference>
<evidence type="ECO:0000256" key="2">
    <source>
        <dbReference type="ARBA" id="ARBA00022679"/>
    </source>
</evidence>
<dbReference type="AlphaFoldDB" id="A0A1V6LYG7"/>
<keyword evidence="2" id="KW-0808">Transferase</keyword>
<organism evidence="3 4">
    <name type="scientific">Candidatus Brocadia sapporoensis</name>
    <dbReference type="NCBI Taxonomy" id="392547"/>
    <lineage>
        <taxon>Bacteria</taxon>
        <taxon>Pseudomonadati</taxon>
        <taxon>Planctomycetota</taxon>
        <taxon>Candidatus Brocadiia</taxon>
        <taxon>Candidatus Brocadiales</taxon>
        <taxon>Candidatus Brocadiaceae</taxon>
        <taxon>Candidatus Brocadia</taxon>
    </lineage>
</organism>